<keyword evidence="2" id="KW-1185">Reference proteome</keyword>
<dbReference type="Proteomes" id="UP000479000">
    <property type="component" value="Unassembled WGS sequence"/>
</dbReference>
<feature type="non-terminal residue" evidence="1">
    <location>
        <position position="80"/>
    </location>
</feature>
<proteinExistence type="predicted"/>
<dbReference type="EMBL" id="CADCXU010026100">
    <property type="protein sequence ID" value="CAB0013120.1"/>
    <property type="molecule type" value="Genomic_DNA"/>
</dbReference>
<organism evidence="1 2">
    <name type="scientific">Nesidiocoris tenuis</name>
    <dbReference type="NCBI Taxonomy" id="355587"/>
    <lineage>
        <taxon>Eukaryota</taxon>
        <taxon>Metazoa</taxon>
        <taxon>Ecdysozoa</taxon>
        <taxon>Arthropoda</taxon>
        <taxon>Hexapoda</taxon>
        <taxon>Insecta</taxon>
        <taxon>Pterygota</taxon>
        <taxon>Neoptera</taxon>
        <taxon>Paraneoptera</taxon>
        <taxon>Hemiptera</taxon>
        <taxon>Heteroptera</taxon>
        <taxon>Panheteroptera</taxon>
        <taxon>Cimicomorpha</taxon>
        <taxon>Miridae</taxon>
        <taxon>Dicyphina</taxon>
        <taxon>Nesidiocoris</taxon>
    </lineage>
</organism>
<reference evidence="1 2" key="1">
    <citation type="submission" date="2020-02" db="EMBL/GenBank/DDBJ databases">
        <authorList>
            <person name="Ferguson B K."/>
        </authorList>
    </citation>
    <scope>NUCLEOTIDE SEQUENCE [LARGE SCALE GENOMIC DNA]</scope>
</reference>
<name>A0A6H5HB82_9HEMI</name>
<protein>
    <submittedName>
        <fullName evidence="1">Uncharacterized protein</fullName>
    </submittedName>
</protein>
<evidence type="ECO:0000313" key="2">
    <source>
        <dbReference type="Proteomes" id="UP000479000"/>
    </source>
</evidence>
<evidence type="ECO:0000313" key="1">
    <source>
        <dbReference type="EMBL" id="CAB0013120.1"/>
    </source>
</evidence>
<accession>A0A6H5HB82</accession>
<dbReference type="AlphaFoldDB" id="A0A6H5HB82"/>
<sequence length="80" mass="9453">MQLQVVTATEEWVMAMILSKGFSYLWPEWHCWEQQHFSCRIQSFCSWESSEGVVGDEETQRTSQTSTGSKMYKFWKRSSS</sequence>
<gene>
    <name evidence="1" type="ORF">NTEN_LOCUS17765</name>
</gene>